<evidence type="ECO:0000313" key="2">
    <source>
        <dbReference type="Proteomes" id="UP001497382"/>
    </source>
</evidence>
<proteinExistence type="predicted"/>
<protein>
    <submittedName>
        <fullName evidence="1">Uncharacterized protein</fullName>
    </submittedName>
</protein>
<gene>
    <name evidence="1" type="ORF">LARSCL_LOCUS15291</name>
</gene>
<evidence type="ECO:0000313" key="1">
    <source>
        <dbReference type="EMBL" id="CAL1288340.1"/>
    </source>
</evidence>
<organism evidence="1 2">
    <name type="scientific">Larinioides sclopetarius</name>
    <dbReference type="NCBI Taxonomy" id="280406"/>
    <lineage>
        <taxon>Eukaryota</taxon>
        <taxon>Metazoa</taxon>
        <taxon>Ecdysozoa</taxon>
        <taxon>Arthropoda</taxon>
        <taxon>Chelicerata</taxon>
        <taxon>Arachnida</taxon>
        <taxon>Araneae</taxon>
        <taxon>Araneomorphae</taxon>
        <taxon>Entelegynae</taxon>
        <taxon>Araneoidea</taxon>
        <taxon>Araneidae</taxon>
        <taxon>Larinioides</taxon>
    </lineage>
</organism>
<keyword evidence="2" id="KW-1185">Reference proteome</keyword>
<dbReference type="EMBL" id="CAXIEN010000230">
    <property type="protein sequence ID" value="CAL1288340.1"/>
    <property type="molecule type" value="Genomic_DNA"/>
</dbReference>
<dbReference type="AlphaFoldDB" id="A0AAV2AWB0"/>
<dbReference type="Proteomes" id="UP001497382">
    <property type="component" value="Unassembled WGS sequence"/>
</dbReference>
<sequence length="251" mass="28619">MFRVCVALGARKVVATLRTYTHHSGFPQFELVMLKASILCCNFRPRAQRVTSGKLPQWLLTPWGIIFCCNFWPGTLKVISGKLPQWLLTPWGIIFCCNFWSGSGKNIHYALLQFTKCTVMIDGFSLTHQIQIKSPVPSNNRKDRQHQCLHFQPQLKCCVANFDNIELEEHIVSGKHIPSDNKISLDKEDENEVSLIILEIGALEPEETYKMEYSAQSNQTDTGNRVLVSCSGKKLDKYCVEHYLTLIVNLK</sequence>
<accession>A0AAV2AWB0</accession>
<comment type="caution">
    <text evidence="1">The sequence shown here is derived from an EMBL/GenBank/DDBJ whole genome shotgun (WGS) entry which is preliminary data.</text>
</comment>
<reference evidence="1 2" key="1">
    <citation type="submission" date="2024-04" db="EMBL/GenBank/DDBJ databases">
        <authorList>
            <person name="Rising A."/>
            <person name="Reimegard J."/>
            <person name="Sonavane S."/>
            <person name="Akerstrom W."/>
            <person name="Nylinder S."/>
            <person name="Hedman E."/>
            <person name="Kallberg Y."/>
        </authorList>
    </citation>
    <scope>NUCLEOTIDE SEQUENCE [LARGE SCALE GENOMIC DNA]</scope>
</reference>
<name>A0AAV2AWB0_9ARAC</name>